<dbReference type="AlphaFoldDB" id="A0A9P7W095"/>
<reference evidence="2" key="1">
    <citation type="submission" date="2020-11" db="EMBL/GenBank/DDBJ databases">
        <title>Adaptations for nitrogen fixation in a non-lichenized fungal sporocarp promotes dispersal by wood-feeding termites.</title>
        <authorList>
            <consortium name="DOE Joint Genome Institute"/>
            <person name="Koch R.A."/>
            <person name="Yoon G."/>
            <person name="Arayal U."/>
            <person name="Lail K."/>
            <person name="Amirebrahimi M."/>
            <person name="Labutti K."/>
            <person name="Lipzen A."/>
            <person name="Riley R."/>
            <person name="Barry K."/>
            <person name="Henrissat B."/>
            <person name="Grigoriev I.V."/>
            <person name="Herr J.R."/>
            <person name="Aime M.C."/>
        </authorList>
    </citation>
    <scope>NUCLEOTIDE SEQUENCE</scope>
    <source>
        <strain evidence="2">MCA 3950</strain>
    </source>
</reference>
<feature type="region of interest" description="Disordered" evidence="1">
    <location>
        <begin position="1"/>
        <end position="85"/>
    </location>
</feature>
<organism evidence="2 3">
    <name type="scientific">Guyanagaster necrorhizus</name>
    <dbReference type="NCBI Taxonomy" id="856835"/>
    <lineage>
        <taxon>Eukaryota</taxon>
        <taxon>Fungi</taxon>
        <taxon>Dikarya</taxon>
        <taxon>Basidiomycota</taxon>
        <taxon>Agaricomycotina</taxon>
        <taxon>Agaricomycetes</taxon>
        <taxon>Agaricomycetidae</taxon>
        <taxon>Agaricales</taxon>
        <taxon>Marasmiineae</taxon>
        <taxon>Physalacriaceae</taxon>
        <taxon>Guyanagaster</taxon>
    </lineage>
</organism>
<dbReference type="Proteomes" id="UP000812287">
    <property type="component" value="Unassembled WGS sequence"/>
</dbReference>
<comment type="caution">
    <text evidence="2">The sequence shown here is derived from an EMBL/GenBank/DDBJ whole genome shotgun (WGS) entry which is preliminary data.</text>
</comment>
<evidence type="ECO:0000256" key="1">
    <source>
        <dbReference type="SAM" id="MobiDB-lite"/>
    </source>
</evidence>
<dbReference type="SUPFAM" id="SSF54427">
    <property type="entry name" value="NTF2-like"/>
    <property type="match status" value="1"/>
</dbReference>
<dbReference type="InterPro" id="IPR032710">
    <property type="entry name" value="NTF2-like_dom_sf"/>
</dbReference>
<evidence type="ECO:0000313" key="3">
    <source>
        <dbReference type="Proteomes" id="UP000812287"/>
    </source>
</evidence>
<accession>A0A9P7W095</accession>
<protein>
    <submittedName>
        <fullName evidence="2">Uncharacterized protein</fullName>
    </submittedName>
</protein>
<feature type="compositionally biased region" description="Basic and acidic residues" evidence="1">
    <location>
        <begin position="22"/>
        <end position="38"/>
    </location>
</feature>
<dbReference type="RefSeq" id="XP_043043343.1">
    <property type="nucleotide sequence ID" value="XM_043181593.1"/>
</dbReference>
<name>A0A9P7W095_9AGAR</name>
<dbReference type="OrthoDB" id="3265156at2759"/>
<feature type="region of interest" description="Disordered" evidence="1">
    <location>
        <begin position="268"/>
        <end position="302"/>
    </location>
</feature>
<proteinExistence type="predicted"/>
<evidence type="ECO:0000313" key="2">
    <source>
        <dbReference type="EMBL" id="KAG7449843.1"/>
    </source>
</evidence>
<dbReference type="GeneID" id="66103889"/>
<keyword evidence="3" id="KW-1185">Reference proteome</keyword>
<dbReference type="Gene3D" id="3.10.450.50">
    <property type="match status" value="1"/>
</dbReference>
<sequence length="440" mass="48658">MNDYGRRNHCTTTNTPRFGKGSIEKFRRGQEATSRAEDYQPNESINKRKQAAPPVLSTAGRGSRPSFRGAGHAFKEGSYRGSLSRRYSGAGGGPLRANFSSSLHTVSPWKTVNALPVRIYASQASYSSTTDDDGQSRDRTIETVEMQALNSTTEPQNKRQKLSHEDTAVVAAPLSHYQPSDASLKSEEVDIDLEGSPSATLVTSGSKWYHPLPPDCRKSNPNWSANRKHWFKQEGKFLRSRGLNILRNFFRDDGMVIDWSSPVPVWSDTLEPEQSSSSSYPPPIPITSKSKKRKETKSSKHLLNGITSSEPIILPGSSLIPPSNANTEINSTIPVPSDEPETIVIDHDDHTELATQLPIALAVTEVDRQATMESHALQYLKQYVLTFDGDRSLLREAYAENALFSYSIVRDKPLSISEAHLFSGCETSSSKYLCLPCPIL</sequence>
<gene>
    <name evidence="2" type="ORF">BT62DRAFT_610205</name>
</gene>
<dbReference type="EMBL" id="MU250527">
    <property type="protein sequence ID" value="KAG7449843.1"/>
    <property type="molecule type" value="Genomic_DNA"/>
</dbReference>